<dbReference type="OMA" id="NTRTYWM"/>
<dbReference type="PANTHER" id="PTHR43791:SF103">
    <property type="entry name" value="MAJOR FACILITATOR SUPERFAMILY (MFS) PROFILE DOMAIN-CONTAINING PROTEIN-RELATED"/>
    <property type="match status" value="1"/>
</dbReference>
<keyword evidence="4 6" id="KW-1133">Transmembrane helix</keyword>
<dbReference type="GO" id="GO:0016020">
    <property type="term" value="C:membrane"/>
    <property type="evidence" value="ECO:0007669"/>
    <property type="project" value="UniProtKB-SubCell"/>
</dbReference>
<comment type="caution">
    <text evidence="7">The sequence shown here is derived from an EMBL/GenBank/DDBJ whole genome shotgun (WGS) entry which is preliminary data.</text>
</comment>
<feature type="transmembrane region" description="Helical" evidence="6">
    <location>
        <begin position="257"/>
        <end position="281"/>
    </location>
</feature>
<protein>
    <submittedName>
        <fullName evidence="7">Major facilitator superfamily domain, general substrate transporter</fullName>
    </submittedName>
</protein>
<dbReference type="PANTHER" id="PTHR43791">
    <property type="entry name" value="PERMEASE-RELATED"/>
    <property type="match status" value="1"/>
</dbReference>
<dbReference type="GO" id="GO:0022857">
    <property type="term" value="F:transmembrane transporter activity"/>
    <property type="evidence" value="ECO:0007669"/>
    <property type="project" value="InterPro"/>
</dbReference>
<evidence type="ECO:0000313" key="8">
    <source>
        <dbReference type="Proteomes" id="UP000243498"/>
    </source>
</evidence>
<organism evidence="7 8">
    <name type="scientific">Metarhizium rileyi (strain RCEF 4871)</name>
    <name type="common">Nomuraea rileyi</name>
    <dbReference type="NCBI Taxonomy" id="1649241"/>
    <lineage>
        <taxon>Eukaryota</taxon>
        <taxon>Fungi</taxon>
        <taxon>Dikarya</taxon>
        <taxon>Ascomycota</taxon>
        <taxon>Pezizomycotina</taxon>
        <taxon>Sordariomycetes</taxon>
        <taxon>Hypocreomycetidae</taxon>
        <taxon>Hypocreales</taxon>
        <taxon>Clavicipitaceae</taxon>
        <taxon>Metarhizium</taxon>
    </lineage>
</organism>
<feature type="transmembrane region" description="Helical" evidence="6">
    <location>
        <begin position="91"/>
        <end position="112"/>
    </location>
</feature>
<keyword evidence="2" id="KW-0813">Transport</keyword>
<accession>A0A166XPV5</accession>
<dbReference type="SUPFAM" id="SSF103473">
    <property type="entry name" value="MFS general substrate transporter"/>
    <property type="match status" value="1"/>
</dbReference>
<keyword evidence="3 6" id="KW-0812">Transmembrane</keyword>
<feature type="transmembrane region" description="Helical" evidence="6">
    <location>
        <begin position="64"/>
        <end position="85"/>
    </location>
</feature>
<evidence type="ECO:0000256" key="3">
    <source>
        <dbReference type="ARBA" id="ARBA00022692"/>
    </source>
</evidence>
<dbReference type="AlphaFoldDB" id="A0A166XPV5"/>
<feature type="transmembrane region" description="Helical" evidence="6">
    <location>
        <begin position="287"/>
        <end position="307"/>
    </location>
</feature>
<dbReference type="InterPro" id="IPR036259">
    <property type="entry name" value="MFS_trans_sf"/>
</dbReference>
<feature type="transmembrane region" description="Helical" evidence="6">
    <location>
        <begin position="348"/>
        <end position="367"/>
    </location>
</feature>
<evidence type="ECO:0000256" key="4">
    <source>
        <dbReference type="ARBA" id="ARBA00022989"/>
    </source>
</evidence>
<evidence type="ECO:0000256" key="1">
    <source>
        <dbReference type="ARBA" id="ARBA00004141"/>
    </source>
</evidence>
<dbReference type="Pfam" id="PF07690">
    <property type="entry name" value="MFS_1"/>
    <property type="match status" value="1"/>
</dbReference>
<keyword evidence="8" id="KW-1185">Reference proteome</keyword>
<gene>
    <name evidence="7" type="ORF">NOR_07657</name>
</gene>
<comment type="subcellular location">
    <subcellularLocation>
        <location evidence="1">Membrane</location>
        <topology evidence="1">Multi-pass membrane protein</topology>
    </subcellularLocation>
</comment>
<evidence type="ECO:0000256" key="6">
    <source>
        <dbReference type="SAM" id="Phobius"/>
    </source>
</evidence>
<feature type="transmembrane region" description="Helical" evidence="6">
    <location>
        <begin position="124"/>
        <end position="143"/>
    </location>
</feature>
<evidence type="ECO:0000256" key="5">
    <source>
        <dbReference type="ARBA" id="ARBA00023136"/>
    </source>
</evidence>
<reference evidence="7 8" key="1">
    <citation type="journal article" date="2016" name="Genome Biol. Evol.">
        <title>Divergent and convergent evolution of fungal pathogenicity.</title>
        <authorList>
            <person name="Shang Y."/>
            <person name="Xiao G."/>
            <person name="Zheng P."/>
            <person name="Cen K."/>
            <person name="Zhan S."/>
            <person name="Wang C."/>
        </authorList>
    </citation>
    <scope>NUCLEOTIDE SEQUENCE [LARGE SCALE GENOMIC DNA]</scope>
    <source>
        <strain evidence="7 8">RCEF 4871</strain>
    </source>
</reference>
<feature type="transmembrane region" description="Helical" evidence="6">
    <location>
        <begin position="149"/>
        <end position="173"/>
    </location>
</feature>
<evidence type="ECO:0000313" key="7">
    <source>
        <dbReference type="EMBL" id="OAA36051.1"/>
    </source>
</evidence>
<dbReference type="OrthoDB" id="6730379at2759"/>
<dbReference type="EMBL" id="AZHC01000037">
    <property type="protein sequence ID" value="OAA36051.1"/>
    <property type="molecule type" value="Genomic_DNA"/>
</dbReference>
<feature type="transmembrane region" description="Helical" evidence="6">
    <location>
        <begin position="40"/>
        <end position="57"/>
    </location>
</feature>
<dbReference type="Gene3D" id="1.20.1250.20">
    <property type="entry name" value="MFS general substrate transporter like domains"/>
    <property type="match status" value="1"/>
</dbReference>
<evidence type="ECO:0000256" key="2">
    <source>
        <dbReference type="ARBA" id="ARBA00022448"/>
    </source>
</evidence>
<keyword evidence="5 6" id="KW-0472">Membrane</keyword>
<feature type="transmembrane region" description="Helical" evidence="6">
    <location>
        <begin position="379"/>
        <end position="400"/>
    </location>
</feature>
<dbReference type="Proteomes" id="UP000243498">
    <property type="component" value="Unassembled WGS sequence"/>
</dbReference>
<proteinExistence type="predicted"/>
<name>A0A166XPV5_METRR</name>
<sequence length="445" mass="49385">MAFSYLFQFLDKSALGFTAIMGLREDLQLTGKEYSWSSGIYYVGYLVASYPAAMLMVRWKVGKVISILVWGIILMLTATSFNSGSLLATRFFLGITEAPIAPGLTIVVSMWYKRSEQPLRHAAWFLGNTCAGIFGGLLAYAIGHVKSIATWKAVFLIFGAGTVAWSVGIYFLLPDTPMEARFIDAEDRKKAVLRVQENMTGIKSDKVKWGQIKEALLDVKSWLLVALHLTSNIPNGAVTTFAGIVVHGFGFSTFDTLLLGCVTYLLQLVLVVFSTCGSSYFPNTRTYFMAFNYAIGVSGAAMVRYMAPENRWGRFAGSVLAGGYSGNFPLNMSLMSGNFGGFTKKTTLNALCFIAYCAGNIIGPQLFFEREAPNYQSGFLALMICLALGFAMCWVIRFYLMWENRRRDRMVSAEAVAAFDEARHGVMVNLTDMTDKEIPQFRYVY</sequence>
<dbReference type="InterPro" id="IPR011701">
    <property type="entry name" value="MFS"/>
</dbReference>